<proteinExistence type="predicted"/>
<sequence>MKRLIAAVTLCITGLLLSFPSVAQTDVVDPISQGSTYPPYFLPRAKNLARQAAIQENGGLNRYRPELSMYGPALEAPFERNPDGSVSFNFFGGAPGSREWDTVTTVRVAPDATVDILFNGPAPAGVGSGKLYYQEDQSLLKVLQEGSFLTRAQNLARQAGIHENGGLSRYRPEIAMFGPADESPHFRNVDDSITFRFKGGDPLAASPTLETWVTVTRQGQTTVDYNGPLLD</sequence>
<keyword evidence="1" id="KW-0732">Signal</keyword>
<accession>A0ABD4SYT0</accession>
<gene>
    <name evidence="2" type="ORF">QQ91_0001125</name>
</gene>
<organism evidence="2 3">
    <name type="scientific">Lyngbya confervoides BDU141951</name>
    <dbReference type="NCBI Taxonomy" id="1574623"/>
    <lineage>
        <taxon>Bacteria</taxon>
        <taxon>Bacillati</taxon>
        <taxon>Cyanobacteriota</taxon>
        <taxon>Cyanophyceae</taxon>
        <taxon>Oscillatoriophycideae</taxon>
        <taxon>Oscillatoriales</taxon>
        <taxon>Microcoleaceae</taxon>
        <taxon>Lyngbya</taxon>
    </lineage>
</organism>
<feature type="chain" id="PRO_5044891395" evidence="1">
    <location>
        <begin position="24"/>
        <end position="231"/>
    </location>
</feature>
<dbReference type="EMBL" id="JTHE03000006">
    <property type="protein sequence ID" value="MCM1981434.1"/>
    <property type="molecule type" value="Genomic_DNA"/>
</dbReference>
<evidence type="ECO:0000313" key="3">
    <source>
        <dbReference type="Proteomes" id="UP000031561"/>
    </source>
</evidence>
<dbReference type="RefSeq" id="WP_166283766.1">
    <property type="nucleotide sequence ID" value="NZ_JTHE03000006.1"/>
</dbReference>
<evidence type="ECO:0000313" key="2">
    <source>
        <dbReference type="EMBL" id="MCM1981434.1"/>
    </source>
</evidence>
<evidence type="ECO:0000256" key="1">
    <source>
        <dbReference type="SAM" id="SignalP"/>
    </source>
</evidence>
<reference evidence="2 3" key="1">
    <citation type="journal article" date="2015" name="Genome Announc.">
        <title>Draft Genome Sequence of Filamentous Marine Cyanobacterium Lyngbya confervoides Strain BDU141951.</title>
        <authorList>
            <person name="Chandrababunaidu M.M."/>
            <person name="Sen D."/>
            <person name="Tripathy S."/>
        </authorList>
    </citation>
    <scope>NUCLEOTIDE SEQUENCE [LARGE SCALE GENOMIC DNA]</scope>
    <source>
        <strain evidence="2 3">BDU141951</strain>
    </source>
</reference>
<feature type="signal peptide" evidence="1">
    <location>
        <begin position="1"/>
        <end position="23"/>
    </location>
</feature>
<keyword evidence="3" id="KW-1185">Reference proteome</keyword>
<dbReference type="Proteomes" id="UP000031561">
    <property type="component" value="Unassembled WGS sequence"/>
</dbReference>
<name>A0ABD4SYT0_9CYAN</name>
<comment type="caution">
    <text evidence="2">The sequence shown here is derived from an EMBL/GenBank/DDBJ whole genome shotgun (WGS) entry which is preliminary data.</text>
</comment>
<protein>
    <submittedName>
        <fullName evidence="2">Uncharacterized protein</fullName>
    </submittedName>
</protein>
<dbReference type="AlphaFoldDB" id="A0ABD4SYT0"/>